<dbReference type="InterPro" id="IPR038487">
    <property type="entry name" value="Mre11_capping_dom"/>
</dbReference>
<dbReference type="SMART" id="SM01347">
    <property type="entry name" value="Mre11_DNA_bind"/>
    <property type="match status" value="1"/>
</dbReference>
<evidence type="ECO:0000313" key="2">
    <source>
        <dbReference type="Proteomes" id="UP000887565"/>
    </source>
</evidence>
<dbReference type="GO" id="GO:0000723">
    <property type="term" value="P:telomere maintenance"/>
    <property type="evidence" value="ECO:0007669"/>
    <property type="project" value="TreeGrafter"/>
</dbReference>
<name>A0A915J9N2_ROMCU</name>
<dbReference type="GO" id="GO:0006303">
    <property type="term" value="P:double-strand break repair via nonhomologous end joining"/>
    <property type="evidence" value="ECO:0007669"/>
    <property type="project" value="TreeGrafter"/>
</dbReference>
<dbReference type="PANTHER" id="PTHR10139">
    <property type="entry name" value="DOUBLE-STRAND BREAK REPAIR PROTEIN MRE11"/>
    <property type="match status" value="1"/>
</dbReference>
<evidence type="ECO:0000259" key="1">
    <source>
        <dbReference type="SMART" id="SM01347"/>
    </source>
</evidence>
<dbReference type="GO" id="GO:0042138">
    <property type="term" value="P:meiotic DNA double-strand break formation"/>
    <property type="evidence" value="ECO:0007669"/>
    <property type="project" value="TreeGrafter"/>
</dbReference>
<dbReference type="Pfam" id="PF04152">
    <property type="entry name" value="Mre11_DNA_bind"/>
    <property type="match status" value="1"/>
</dbReference>
<dbReference type="AlphaFoldDB" id="A0A915J9N2"/>
<dbReference type="PANTHER" id="PTHR10139:SF1">
    <property type="entry name" value="DOUBLE-STRAND BREAK REPAIR PROTEIN MRE11"/>
    <property type="match status" value="1"/>
</dbReference>
<accession>A0A915J9N2</accession>
<dbReference type="Gene3D" id="3.30.110.110">
    <property type="entry name" value="Mre11, capping domain"/>
    <property type="match status" value="1"/>
</dbReference>
<keyword evidence="2" id="KW-1185">Reference proteome</keyword>
<dbReference type="GO" id="GO:0007095">
    <property type="term" value="P:mitotic G2 DNA damage checkpoint signaling"/>
    <property type="evidence" value="ECO:0007669"/>
    <property type="project" value="TreeGrafter"/>
</dbReference>
<organism evidence="2 3">
    <name type="scientific">Romanomermis culicivorax</name>
    <name type="common">Nematode worm</name>
    <dbReference type="NCBI Taxonomy" id="13658"/>
    <lineage>
        <taxon>Eukaryota</taxon>
        <taxon>Metazoa</taxon>
        <taxon>Ecdysozoa</taxon>
        <taxon>Nematoda</taxon>
        <taxon>Enoplea</taxon>
        <taxon>Dorylaimia</taxon>
        <taxon>Mermithida</taxon>
        <taxon>Mermithoidea</taxon>
        <taxon>Mermithidae</taxon>
        <taxon>Romanomermis</taxon>
    </lineage>
</organism>
<dbReference type="GO" id="GO:0097552">
    <property type="term" value="P:mitochondrial double-strand break repair via homologous recombination"/>
    <property type="evidence" value="ECO:0007669"/>
    <property type="project" value="TreeGrafter"/>
</dbReference>
<proteinExistence type="predicted"/>
<dbReference type="InterPro" id="IPR007281">
    <property type="entry name" value="Mre11_DNA-bd"/>
</dbReference>
<dbReference type="GO" id="GO:0030145">
    <property type="term" value="F:manganese ion binding"/>
    <property type="evidence" value="ECO:0007669"/>
    <property type="project" value="InterPro"/>
</dbReference>
<feature type="domain" description="Mre11 DNA-binding" evidence="1">
    <location>
        <begin position="1"/>
        <end position="131"/>
    </location>
</feature>
<dbReference type="WBParaSite" id="nRc.2.0.1.t23198-RA">
    <property type="protein sequence ID" value="nRc.2.0.1.t23198-RA"/>
    <property type="gene ID" value="nRc.2.0.1.g23198"/>
</dbReference>
<reference evidence="3" key="1">
    <citation type="submission" date="2022-11" db="UniProtKB">
        <authorList>
            <consortium name="WormBaseParasite"/>
        </authorList>
    </citation>
    <scope>IDENTIFICATION</scope>
</reference>
<dbReference type="Proteomes" id="UP000887565">
    <property type="component" value="Unplaced"/>
</dbReference>
<evidence type="ECO:0000313" key="3">
    <source>
        <dbReference type="WBParaSite" id="nRc.2.0.1.t23198-RA"/>
    </source>
</evidence>
<dbReference type="GO" id="GO:0000014">
    <property type="term" value="F:single-stranded DNA endodeoxyribonuclease activity"/>
    <property type="evidence" value="ECO:0007669"/>
    <property type="project" value="TreeGrafter"/>
</dbReference>
<dbReference type="GO" id="GO:0035861">
    <property type="term" value="C:site of double-strand break"/>
    <property type="evidence" value="ECO:0007669"/>
    <property type="project" value="TreeGrafter"/>
</dbReference>
<sequence>MELFCRQKVEDLLAQARSEHSGSSKQPKEPLIRLSVDLWLGFDDIFNVVRFGQQFLGRVANPKDLVLFHRHREQRARVGAGVDRELVDRVAAKALSSRVEDYVVKYFANVSDDKQMVVLTERGLAESLKHFVDKDEKDAIATLLQHQLARCKHRLK</sequence>
<dbReference type="GO" id="GO:0031573">
    <property type="term" value="P:mitotic intra-S DNA damage checkpoint signaling"/>
    <property type="evidence" value="ECO:0007669"/>
    <property type="project" value="TreeGrafter"/>
</dbReference>
<protein>
    <submittedName>
        <fullName evidence="3">Mre11 DNA-binding domain-containing protein</fullName>
    </submittedName>
</protein>
<dbReference type="GO" id="GO:0000724">
    <property type="term" value="P:double-strand break repair via homologous recombination"/>
    <property type="evidence" value="ECO:0007669"/>
    <property type="project" value="TreeGrafter"/>
</dbReference>
<dbReference type="GO" id="GO:0030870">
    <property type="term" value="C:Mre11 complex"/>
    <property type="evidence" value="ECO:0007669"/>
    <property type="project" value="TreeGrafter"/>
</dbReference>